<keyword evidence="4" id="KW-1185">Reference proteome</keyword>
<dbReference type="AlphaFoldDB" id="A0A8S1HK80"/>
<comment type="caution">
    <text evidence="3">The sequence shown here is derived from an EMBL/GenBank/DDBJ whole genome shotgun (WGS) entry which is preliminary data.</text>
</comment>
<dbReference type="InterPro" id="IPR050314">
    <property type="entry name" value="Glycosyl_Hydrlase_18"/>
</dbReference>
<dbReference type="InterPro" id="IPR017853">
    <property type="entry name" value="GH"/>
</dbReference>
<gene>
    <name evidence="3" type="ORF">CAUJ_LOCUS11371</name>
</gene>
<dbReference type="InterPro" id="IPR011583">
    <property type="entry name" value="Chitinase_II/V-like_cat"/>
</dbReference>
<dbReference type="Pfam" id="PF00704">
    <property type="entry name" value="Glyco_hydro_18"/>
    <property type="match status" value="1"/>
</dbReference>
<dbReference type="GO" id="GO:0006032">
    <property type="term" value="P:chitin catabolic process"/>
    <property type="evidence" value="ECO:0007669"/>
    <property type="project" value="TreeGrafter"/>
</dbReference>
<proteinExistence type="predicted"/>
<organism evidence="3 4">
    <name type="scientific">Caenorhabditis auriculariae</name>
    <dbReference type="NCBI Taxonomy" id="2777116"/>
    <lineage>
        <taxon>Eukaryota</taxon>
        <taxon>Metazoa</taxon>
        <taxon>Ecdysozoa</taxon>
        <taxon>Nematoda</taxon>
        <taxon>Chromadorea</taxon>
        <taxon>Rhabditida</taxon>
        <taxon>Rhabditina</taxon>
        <taxon>Rhabditomorpha</taxon>
        <taxon>Rhabditoidea</taxon>
        <taxon>Rhabditidae</taxon>
        <taxon>Peloderinae</taxon>
        <taxon>Caenorhabditis</taxon>
    </lineage>
</organism>
<feature type="chain" id="PRO_5035867560" description="GH18 domain-containing protein" evidence="1">
    <location>
        <begin position="19"/>
        <end position="1016"/>
    </location>
</feature>
<protein>
    <recommendedName>
        <fullName evidence="2">GH18 domain-containing protein</fullName>
    </recommendedName>
</protein>
<dbReference type="EMBL" id="CAJGYM010000055">
    <property type="protein sequence ID" value="CAD6195452.1"/>
    <property type="molecule type" value="Genomic_DNA"/>
</dbReference>
<dbReference type="PROSITE" id="PS51910">
    <property type="entry name" value="GH18_2"/>
    <property type="match status" value="1"/>
</dbReference>
<dbReference type="Gene3D" id="3.10.50.10">
    <property type="match status" value="1"/>
</dbReference>
<dbReference type="OrthoDB" id="73875at2759"/>
<evidence type="ECO:0000259" key="2">
    <source>
        <dbReference type="PROSITE" id="PS51910"/>
    </source>
</evidence>
<dbReference type="PANTHER" id="PTHR11177">
    <property type="entry name" value="CHITINASE"/>
    <property type="match status" value="1"/>
</dbReference>
<evidence type="ECO:0000256" key="1">
    <source>
        <dbReference type="SAM" id="SignalP"/>
    </source>
</evidence>
<dbReference type="GO" id="GO:0004568">
    <property type="term" value="F:chitinase activity"/>
    <property type="evidence" value="ECO:0007669"/>
    <property type="project" value="TreeGrafter"/>
</dbReference>
<dbReference type="Gene3D" id="3.20.20.80">
    <property type="entry name" value="Glycosidases"/>
    <property type="match status" value="3"/>
</dbReference>
<feature type="signal peptide" evidence="1">
    <location>
        <begin position="1"/>
        <end position="18"/>
    </location>
</feature>
<dbReference type="InterPro" id="IPR029070">
    <property type="entry name" value="Chitinase_insertion_sf"/>
</dbReference>
<feature type="domain" description="GH18" evidence="2">
    <location>
        <begin position="362"/>
        <end position="702"/>
    </location>
</feature>
<dbReference type="Proteomes" id="UP000835052">
    <property type="component" value="Unassembled WGS sequence"/>
</dbReference>
<dbReference type="GO" id="GO:0008061">
    <property type="term" value="F:chitin binding"/>
    <property type="evidence" value="ECO:0007669"/>
    <property type="project" value="InterPro"/>
</dbReference>
<accession>A0A8S1HK80</accession>
<dbReference type="GO" id="GO:0005576">
    <property type="term" value="C:extracellular region"/>
    <property type="evidence" value="ECO:0007669"/>
    <property type="project" value="TreeGrafter"/>
</dbReference>
<reference evidence="3" key="1">
    <citation type="submission" date="2020-10" db="EMBL/GenBank/DDBJ databases">
        <authorList>
            <person name="Kikuchi T."/>
        </authorList>
    </citation>
    <scope>NUCLEOTIDE SEQUENCE</scope>
    <source>
        <strain evidence="3">NKZ352</strain>
    </source>
</reference>
<keyword evidence="1" id="KW-0732">Signal</keyword>
<dbReference type="SMART" id="SM00636">
    <property type="entry name" value="Glyco_18"/>
    <property type="match status" value="1"/>
</dbReference>
<name>A0A8S1HK80_9PELO</name>
<dbReference type="InterPro" id="IPR001223">
    <property type="entry name" value="Glyco_hydro18_cat"/>
</dbReference>
<dbReference type="PANTHER" id="PTHR11177:SF401">
    <property type="entry name" value="CHITINASE-LIKE PROTEIN C25A8.4"/>
    <property type="match status" value="1"/>
</dbReference>
<sequence length="1016" mass="112322">MWTASLALLFSVFAIGSANPAFFCFIKASREPFDAAALSNLTCTHFVYGHVDIDNYNGRPNFRTFDLMYAGRPGNIRSFLRLRRYHPSAKLLFGVRRSSAFPSYFGAKIVAKGAVEAAIDNKFDGLFVTFDGPHLHDRSIIGFMQELSASTELAMPILSVSSQKIWPPDAVDRLRDVSPLVEYIYLDMSKTPASEDPYLVSHIDTLEAYGDIESHDTIKGAVKKLEDGGIVLDQIVVGFTAGGWQYKVQNVMKVVAGEFALEEGVLVNQQEVCKLRGSKFLNPQALNEITLHRSTWTSSNLPTSEGLGKKMTWVLAEGLGGLGISAVEEDDPKNVCKKDPLPAHHLAMKVLAKTKPSQKTNCTRLCYFDAERMEHDFPLDSIASHWCSHVVVGPVDIDVLENVVIPNSVKNLLPRIREWREPFGDAAPKIFLSIGSRTNNDVWQTVLIRRSAFVQNLVELSKKENLDGIEIAWIKEPMASEVNKLFLNNLLDDLKKLDQNLKIHLAANPESTIANLYDIQKLNQTVDLVVLQTHRLHESKASVTTLSSPLRAVESLPDQQMTIESIASKWIERGMPRSKLVVSLSAAATTSKSIGIVRSDQPLGHPTFKSDAGIRAQEEICTGSSALDEHGWIENAKSAFMIRDGKFVSFESPRSAQIKSVWTSIEGMGMAVYGIDADDSRAACTNESFPILRTVVAAQVCPRCLARHDFRKCEHSFKVACNFVLDKTEPEMKTSLLPYEMCTEVVVEHASLNSTGHVEVLGEDRKEVLGELAKMSADMVKCGLVLSLKCQVNEKNFTSILLEKSETTTGNKLLDGRISSNSRLFLRELQQKMAQSRAHNGCPFTLALRLSPKSFQLSPTYSIPMLNKLHHVALSSPPGTLLVSQNSSIRTIDDTIRKWKASGLKASKLVVELSTRILHASAAKNLQEYTPEICESAIKGNMTLLNEETLQATIVSGGNISKVQTIETLRYKIGYVMRESLAGISMRDVTGDDHTGICGVGSFPILKSFYSSEKCF</sequence>
<dbReference type="GO" id="GO:0005975">
    <property type="term" value="P:carbohydrate metabolic process"/>
    <property type="evidence" value="ECO:0007669"/>
    <property type="project" value="InterPro"/>
</dbReference>
<evidence type="ECO:0000313" key="4">
    <source>
        <dbReference type="Proteomes" id="UP000835052"/>
    </source>
</evidence>
<evidence type="ECO:0000313" key="3">
    <source>
        <dbReference type="EMBL" id="CAD6195452.1"/>
    </source>
</evidence>
<dbReference type="SUPFAM" id="SSF51445">
    <property type="entry name" value="(Trans)glycosidases"/>
    <property type="match status" value="3"/>
</dbReference>